<organism evidence="2 3">
    <name type="scientific">Brucella intermedia GD04153</name>
    <dbReference type="NCBI Taxonomy" id="2975438"/>
    <lineage>
        <taxon>Bacteria</taxon>
        <taxon>Pseudomonadati</taxon>
        <taxon>Pseudomonadota</taxon>
        <taxon>Alphaproteobacteria</taxon>
        <taxon>Hyphomicrobiales</taxon>
        <taxon>Brucellaceae</taxon>
        <taxon>Brucella/Ochrobactrum group</taxon>
        <taxon>Brucella</taxon>
    </lineage>
</organism>
<evidence type="ECO:0000259" key="1">
    <source>
        <dbReference type="Pfam" id="PF20629"/>
    </source>
</evidence>
<sequence>MEDATGSAISPVIKVCANPETCRKLAGDMDVDAGRLPAYDRGKDVRVTAEPLTTRLIVD</sequence>
<proteinExistence type="predicted"/>
<dbReference type="Proteomes" id="UP001158087">
    <property type="component" value="Unassembled WGS sequence"/>
</dbReference>
<evidence type="ECO:0000313" key="3">
    <source>
        <dbReference type="Proteomes" id="UP001158087"/>
    </source>
</evidence>
<name>A0AA42KN93_9HYPH</name>
<comment type="caution">
    <text evidence="2">The sequence shown here is derived from an EMBL/GenBank/DDBJ whole genome shotgun (WGS) entry which is preliminary data.</text>
</comment>
<gene>
    <name evidence="2" type="ORF">N7376_09435</name>
</gene>
<accession>A0AA42KN93</accession>
<dbReference type="EMBL" id="JAODYY010000003">
    <property type="protein sequence ID" value="MDH0124211.1"/>
    <property type="molecule type" value="Genomic_DNA"/>
</dbReference>
<dbReference type="InterPro" id="IPR048332">
    <property type="entry name" value="GD_AH_C"/>
</dbReference>
<evidence type="ECO:0000313" key="2">
    <source>
        <dbReference type="EMBL" id="MDH0124211.1"/>
    </source>
</evidence>
<reference evidence="2" key="1">
    <citation type="submission" date="2022-09" db="EMBL/GenBank/DDBJ databases">
        <title>Intensive care unit water sources are persistently colonized with multi-drug resistant bacteria and are the site of extensive horizontal gene transfer of antibiotic resistance genes.</title>
        <authorList>
            <person name="Diorio-Toth L."/>
        </authorList>
    </citation>
    <scope>NUCLEOTIDE SEQUENCE</scope>
    <source>
        <strain evidence="2">GD04153</strain>
    </source>
</reference>
<dbReference type="GO" id="GO:0016787">
    <property type="term" value="F:hydrolase activity"/>
    <property type="evidence" value="ECO:0007669"/>
    <property type="project" value="UniProtKB-KW"/>
</dbReference>
<dbReference type="AlphaFoldDB" id="A0AA42KN93"/>
<keyword evidence="2" id="KW-0378">Hydrolase</keyword>
<protein>
    <submittedName>
        <fullName evidence="2">UxaA family hydrolase</fullName>
    </submittedName>
</protein>
<dbReference type="Pfam" id="PF20629">
    <property type="entry name" value="GD_AH_C"/>
    <property type="match status" value="1"/>
</dbReference>
<feature type="domain" description="D-galactarate/Altronate dehydratase C-terminal" evidence="1">
    <location>
        <begin position="4"/>
        <end position="37"/>
    </location>
</feature>